<dbReference type="PANTHER" id="PTHR12526">
    <property type="entry name" value="GLYCOSYLTRANSFERASE"/>
    <property type="match status" value="1"/>
</dbReference>
<dbReference type="Proteomes" id="UP000550354">
    <property type="component" value="Unassembled WGS sequence"/>
</dbReference>
<evidence type="ECO:0000313" key="5">
    <source>
        <dbReference type="EMBL" id="MBA4607586.1"/>
    </source>
</evidence>
<dbReference type="InterPro" id="IPR028098">
    <property type="entry name" value="Glyco_trans_4-like_N"/>
</dbReference>
<feature type="domain" description="Glycosyltransferase subfamily 4-like N-terminal" evidence="4">
    <location>
        <begin position="16"/>
        <end position="167"/>
    </location>
</feature>
<comment type="caution">
    <text evidence="5">The sequence shown here is derived from an EMBL/GenBank/DDBJ whole genome shotgun (WGS) entry which is preliminary data.</text>
</comment>
<dbReference type="InterPro" id="IPR001296">
    <property type="entry name" value="Glyco_trans_1"/>
</dbReference>
<evidence type="ECO:0000256" key="1">
    <source>
        <dbReference type="ARBA" id="ARBA00022676"/>
    </source>
</evidence>
<keyword evidence="1" id="KW-0328">Glycosyltransferase</keyword>
<dbReference type="Gene3D" id="3.40.50.2000">
    <property type="entry name" value="Glycogen Phosphorylase B"/>
    <property type="match status" value="2"/>
</dbReference>
<keyword evidence="6" id="KW-1185">Reference proteome</keyword>
<proteinExistence type="predicted"/>
<evidence type="ECO:0000259" key="3">
    <source>
        <dbReference type="Pfam" id="PF00534"/>
    </source>
</evidence>
<sequence length="358" mass="38698">MATDGAIVHLAQPTTGGVAEVVLQLVEIAVADGRRVVVGCPADGYLAERAQALGAAWVHLDLQRQPGPSDVTALRRTRDVMKDAGVVFAHSSKTGALARAARPRGTRLVFVPHGWSWLVGGRLASAYRLVERLLARRSDVTVVVGNDELAEGRRVLGPRPELRVIENSVDVDRFRPPAVPRPADGRTVVCVGRLARQKGQDLLLRAMATLDDLDPSVRLVGPGEAEQLDSLRALSRELGIEERVEFVGADDPVRHLQEADVVAVPSRWEGLPLVLLEAMACGAPIVASSTAGVDALGDAGVVVPMRDRDDFIADLAAALRTLLESPGRRTDLGRRARRRAEDRYGRARMADEYRALWS</sequence>
<dbReference type="PANTHER" id="PTHR12526:SF510">
    <property type="entry name" value="D-INOSITOL 3-PHOSPHATE GLYCOSYLTRANSFERASE"/>
    <property type="match status" value="1"/>
</dbReference>
<accession>A0A838XFZ8</accession>
<keyword evidence="2 5" id="KW-0808">Transferase</keyword>
<protein>
    <submittedName>
        <fullName evidence="5">Glycosyltransferase</fullName>
    </submittedName>
</protein>
<organism evidence="5 6">
    <name type="scientific">Aeromicrobium phoceense</name>
    <dbReference type="NCBI Taxonomy" id="2754045"/>
    <lineage>
        <taxon>Bacteria</taxon>
        <taxon>Bacillati</taxon>
        <taxon>Actinomycetota</taxon>
        <taxon>Actinomycetes</taxon>
        <taxon>Propionibacteriales</taxon>
        <taxon>Nocardioidaceae</taxon>
        <taxon>Aeromicrobium</taxon>
    </lineage>
</organism>
<dbReference type="Pfam" id="PF00534">
    <property type="entry name" value="Glycos_transf_1"/>
    <property type="match status" value="1"/>
</dbReference>
<dbReference type="AlphaFoldDB" id="A0A838XFZ8"/>
<evidence type="ECO:0000259" key="4">
    <source>
        <dbReference type="Pfam" id="PF13579"/>
    </source>
</evidence>
<dbReference type="RefSeq" id="WP_181753736.1">
    <property type="nucleotide sequence ID" value="NZ_JACEOG010000001.1"/>
</dbReference>
<evidence type="ECO:0000256" key="2">
    <source>
        <dbReference type="ARBA" id="ARBA00022679"/>
    </source>
</evidence>
<reference evidence="5 6" key="1">
    <citation type="submission" date="2020-07" db="EMBL/GenBank/DDBJ databases">
        <title>Draft genome and description of Aeromicrobium phoceense strain Marseille-Q0843 isolated from healthy skin swab.</title>
        <authorList>
            <person name="Boxberger M."/>
            <person name="La Scola B."/>
        </authorList>
    </citation>
    <scope>NUCLEOTIDE SEQUENCE [LARGE SCALE GENOMIC DNA]</scope>
    <source>
        <strain evidence="5 6">Marseille-Q0843</strain>
    </source>
</reference>
<evidence type="ECO:0000313" key="6">
    <source>
        <dbReference type="Proteomes" id="UP000550354"/>
    </source>
</evidence>
<dbReference type="GO" id="GO:0016757">
    <property type="term" value="F:glycosyltransferase activity"/>
    <property type="evidence" value="ECO:0007669"/>
    <property type="project" value="UniProtKB-KW"/>
</dbReference>
<gene>
    <name evidence="5" type="ORF">H1W00_03775</name>
</gene>
<dbReference type="Pfam" id="PF13579">
    <property type="entry name" value="Glyco_trans_4_4"/>
    <property type="match status" value="1"/>
</dbReference>
<name>A0A838XFZ8_9ACTN</name>
<dbReference type="EMBL" id="JACEOG010000001">
    <property type="protein sequence ID" value="MBA4607586.1"/>
    <property type="molecule type" value="Genomic_DNA"/>
</dbReference>
<dbReference type="SUPFAM" id="SSF53756">
    <property type="entry name" value="UDP-Glycosyltransferase/glycogen phosphorylase"/>
    <property type="match status" value="1"/>
</dbReference>
<feature type="domain" description="Glycosyl transferase family 1" evidence="3">
    <location>
        <begin position="180"/>
        <end position="339"/>
    </location>
</feature>